<sequence>MKSIFLETVKENYYYELETRNSIFGRLQLNLAVYTVFFAVIAYMVRVVDYKSDTALILLFYFFTLFCLYLVSISSFFSYKTLTRMEYKLIPSADRLNEKYKSFAEYEKEMVQYNKDHNQNFPVPCREDKMSEYLLNSYSICATHNSDINEKRRQWNQKALVFLVLSSIPLAIAASIFAICDLDASSPRKEFAIQNVSQNSKLNEINKTLLEIGKKIEPSQYIEESIMCDEENVKVPPPPPVSPSTKGESVYSTEDIDSQDVVIPNEDGGNDS</sequence>
<protein>
    <submittedName>
        <fullName evidence="3">Uncharacterized protein</fullName>
    </submittedName>
</protein>
<comment type="caution">
    <text evidence="3">The sequence shown here is derived from an EMBL/GenBank/DDBJ whole genome shotgun (WGS) entry which is preliminary data.</text>
</comment>
<dbReference type="STRING" id="305900.GV64_12270"/>
<keyword evidence="2" id="KW-1133">Transmembrane helix</keyword>
<evidence type="ECO:0000256" key="1">
    <source>
        <dbReference type="SAM" id="MobiDB-lite"/>
    </source>
</evidence>
<dbReference type="eggNOG" id="ENOG5033214">
    <property type="taxonomic scope" value="Bacteria"/>
</dbReference>
<feature type="transmembrane region" description="Helical" evidence="2">
    <location>
        <begin position="159"/>
        <end position="179"/>
    </location>
</feature>
<evidence type="ECO:0000256" key="2">
    <source>
        <dbReference type="SAM" id="Phobius"/>
    </source>
</evidence>
<dbReference type="EMBL" id="JOJP01000001">
    <property type="protein sequence ID" value="KEI71413.1"/>
    <property type="molecule type" value="Genomic_DNA"/>
</dbReference>
<name>A0A081KB87_9GAMM</name>
<evidence type="ECO:0000313" key="4">
    <source>
        <dbReference type="Proteomes" id="UP000027997"/>
    </source>
</evidence>
<feature type="region of interest" description="Disordered" evidence="1">
    <location>
        <begin position="230"/>
        <end position="272"/>
    </location>
</feature>
<feature type="transmembrane region" description="Helical" evidence="2">
    <location>
        <begin position="57"/>
        <end position="79"/>
    </location>
</feature>
<reference evidence="3 4" key="1">
    <citation type="submission" date="2014-06" db="EMBL/GenBank/DDBJ databases">
        <title>Whole Genome Sequences of Three Symbiotic Endozoicomonas Bacteria.</title>
        <authorList>
            <person name="Neave M.J."/>
            <person name="Apprill A."/>
            <person name="Voolstra C.R."/>
        </authorList>
    </citation>
    <scope>NUCLEOTIDE SEQUENCE [LARGE SCALE GENOMIC DNA]</scope>
    <source>
        <strain evidence="3 4">DSM 22380</strain>
    </source>
</reference>
<gene>
    <name evidence="3" type="ORF">GV64_12270</name>
</gene>
<accession>A0A081KB87</accession>
<evidence type="ECO:0000313" key="3">
    <source>
        <dbReference type="EMBL" id="KEI71413.1"/>
    </source>
</evidence>
<keyword evidence="2" id="KW-0472">Membrane</keyword>
<organism evidence="3 4">
    <name type="scientific">Endozoicomonas elysicola</name>
    <dbReference type="NCBI Taxonomy" id="305900"/>
    <lineage>
        <taxon>Bacteria</taxon>
        <taxon>Pseudomonadati</taxon>
        <taxon>Pseudomonadota</taxon>
        <taxon>Gammaproteobacteria</taxon>
        <taxon>Oceanospirillales</taxon>
        <taxon>Endozoicomonadaceae</taxon>
        <taxon>Endozoicomonas</taxon>
    </lineage>
</organism>
<feature type="transmembrane region" description="Helical" evidence="2">
    <location>
        <begin position="27"/>
        <end position="45"/>
    </location>
</feature>
<keyword evidence="4" id="KW-1185">Reference proteome</keyword>
<dbReference type="Proteomes" id="UP000027997">
    <property type="component" value="Unassembled WGS sequence"/>
</dbReference>
<dbReference type="AlphaFoldDB" id="A0A081KB87"/>
<dbReference type="RefSeq" id="WP_020583005.1">
    <property type="nucleotide sequence ID" value="NZ_JOJP01000001.1"/>
</dbReference>
<keyword evidence="2" id="KW-0812">Transmembrane</keyword>
<proteinExistence type="predicted"/>